<evidence type="ECO:0000313" key="2">
    <source>
        <dbReference type="Proteomes" id="UP000095662"/>
    </source>
</evidence>
<dbReference type="Proteomes" id="UP000095662">
    <property type="component" value="Unassembled WGS sequence"/>
</dbReference>
<protein>
    <submittedName>
        <fullName evidence="1">Uncharacterized protein</fullName>
    </submittedName>
</protein>
<evidence type="ECO:0000313" key="1">
    <source>
        <dbReference type="EMBL" id="CUQ81963.1"/>
    </source>
</evidence>
<proteinExistence type="predicted"/>
<sequence length="86" mass="9303">MDDYNSHTIIYRAVFIKATTATPPFRHLSPNCNISKGGICCGSQPQRRNLQRLTAANTSLFAYRSLGGNVLCCSSYTIANTSATAV</sequence>
<gene>
    <name evidence="1" type="ORF">ERS852540_00386</name>
</gene>
<name>A0A174Z3F4_9FIRM</name>
<organism evidence="1 2">
    <name type="scientific">[Eubacterium] siraeum</name>
    <dbReference type="NCBI Taxonomy" id="39492"/>
    <lineage>
        <taxon>Bacteria</taxon>
        <taxon>Bacillati</taxon>
        <taxon>Bacillota</taxon>
        <taxon>Clostridia</taxon>
        <taxon>Eubacteriales</taxon>
        <taxon>Oscillospiraceae</taxon>
        <taxon>Oscillospiraceae incertae sedis</taxon>
    </lineage>
</organism>
<reference evidence="1 2" key="1">
    <citation type="submission" date="2015-09" db="EMBL/GenBank/DDBJ databases">
        <authorList>
            <consortium name="Pathogen Informatics"/>
        </authorList>
    </citation>
    <scope>NUCLEOTIDE SEQUENCE [LARGE SCALE GENOMIC DNA]</scope>
    <source>
        <strain evidence="1 2">2789STDY5834928</strain>
    </source>
</reference>
<dbReference type="EMBL" id="CZBY01000002">
    <property type="protein sequence ID" value="CUQ81963.1"/>
    <property type="molecule type" value="Genomic_DNA"/>
</dbReference>
<accession>A0A174Z3F4</accession>
<dbReference type="AlphaFoldDB" id="A0A174Z3F4"/>